<feature type="region of interest" description="Disordered" evidence="1">
    <location>
        <begin position="171"/>
        <end position="224"/>
    </location>
</feature>
<sequence length="224" mass="25238">MPGPGVFLVDYFPWAGFLWRRGQGSPRILRSDRRDAVVQRALMEVNRARLRKRDAQRLIVGAVALVVEKTNDVEAGIRPSEGIIGYLERSADFSPVSRAIGTEVWAELIFQIAEARNKYERQTPQAQKDAGRDQLTALAFAIDDLLDAAGSRWDWMSLEFYVYPHLDDNEGKGKGKGEDLPRQMGGLNLRDARSEKEDGEDKDLPRPLEGLRPLDADGDVQMWT</sequence>
<reference evidence="2" key="2">
    <citation type="submission" date="2023-06" db="EMBL/GenBank/DDBJ databases">
        <authorList>
            <consortium name="Lawrence Berkeley National Laboratory"/>
            <person name="Haridas S."/>
            <person name="Hensen N."/>
            <person name="Bonometti L."/>
            <person name="Westerberg I."/>
            <person name="Brannstrom I.O."/>
            <person name="Guillou S."/>
            <person name="Cros-Aarteil S."/>
            <person name="Calhoun S."/>
            <person name="Kuo A."/>
            <person name="Mondo S."/>
            <person name="Pangilinan J."/>
            <person name="Riley R."/>
            <person name="Labutti K."/>
            <person name="Andreopoulos B."/>
            <person name="Lipzen A."/>
            <person name="Chen C."/>
            <person name="Yanf M."/>
            <person name="Daum C."/>
            <person name="Ng V."/>
            <person name="Clum A."/>
            <person name="Steindorff A."/>
            <person name="Ohm R."/>
            <person name="Martin F."/>
            <person name="Silar P."/>
            <person name="Natvig D."/>
            <person name="Lalanne C."/>
            <person name="Gautier V."/>
            <person name="Ament-Velasquez S.L."/>
            <person name="Kruys A."/>
            <person name="Hutchinson M.I."/>
            <person name="Powell A.J."/>
            <person name="Barry K."/>
            <person name="Miller A.N."/>
            <person name="Grigoriev I.V."/>
            <person name="Debuchy R."/>
            <person name="Gladieux P."/>
            <person name="Thoren M.H."/>
            <person name="Johannesson H."/>
        </authorList>
    </citation>
    <scope>NUCLEOTIDE SEQUENCE</scope>
    <source>
        <strain evidence="2">CBS 168.71</strain>
    </source>
</reference>
<reference evidence="2" key="1">
    <citation type="journal article" date="2023" name="Mol. Phylogenet. Evol.">
        <title>Genome-scale phylogeny and comparative genomics of the fungal order Sordariales.</title>
        <authorList>
            <person name="Hensen N."/>
            <person name="Bonometti L."/>
            <person name="Westerberg I."/>
            <person name="Brannstrom I.O."/>
            <person name="Guillou S."/>
            <person name="Cros-Aarteil S."/>
            <person name="Calhoun S."/>
            <person name="Haridas S."/>
            <person name="Kuo A."/>
            <person name="Mondo S."/>
            <person name="Pangilinan J."/>
            <person name="Riley R."/>
            <person name="LaButti K."/>
            <person name="Andreopoulos B."/>
            <person name="Lipzen A."/>
            <person name="Chen C."/>
            <person name="Yan M."/>
            <person name="Daum C."/>
            <person name="Ng V."/>
            <person name="Clum A."/>
            <person name="Steindorff A."/>
            <person name="Ohm R.A."/>
            <person name="Martin F."/>
            <person name="Silar P."/>
            <person name="Natvig D.O."/>
            <person name="Lalanne C."/>
            <person name="Gautier V."/>
            <person name="Ament-Velasquez S.L."/>
            <person name="Kruys A."/>
            <person name="Hutchinson M.I."/>
            <person name="Powell A.J."/>
            <person name="Barry K."/>
            <person name="Miller A.N."/>
            <person name="Grigoriev I.V."/>
            <person name="Debuchy R."/>
            <person name="Gladieux P."/>
            <person name="Hiltunen Thoren M."/>
            <person name="Johannesson H."/>
        </authorList>
    </citation>
    <scope>NUCLEOTIDE SEQUENCE</scope>
    <source>
        <strain evidence="2">CBS 168.71</strain>
    </source>
</reference>
<protein>
    <submittedName>
        <fullName evidence="2">Uncharacterized protein</fullName>
    </submittedName>
</protein>
<dbReference type="Proteomes" id="UP001278766">
    <property type="component" value="Unassembled WGS sequence"/>
</dbReference>
<proteinExistence type="predicted"/>
<evidence type="ECO:0000313" key="2">
    <source>
        <dbReference type="EMBL" id="KAK3291954.1"/>
    </source>
</evidence>
<accession>A0AAE0H8J1</accession>
<dbReference type="AlphaFoldDB" id="A0AAE0H8J1"/>
<dbReference type="RefSeq" id="XP_062655468.1">
    <property type="nucleotide sequence ID" value="XM_062806883.1"/>
</dbReference>
<evidence type="ECO:0000313" key="3">
    <source>
        <dbReference type="Proteomes" id="UP001278766"/>
    </source>
</evidence>
<dbReference type="EMBL" id="JAUEPN010000008">
    <property type="protein sequence ID" value="KAK3291954.1"/>
    <property type="molecule type" value="Genomic_DNA"/>
</dbReference>
<gene>
    <name evidence="2" type="ORF">B0H64DRAFT_445960</name>
</gene>
<organism evidence="2 3">
    <name type="scientific">Chaetomium fimeti</name>
    <dbReference type="NCBI Taxonomy" id="1854472"/>
    <lineage>
        <taxon>Eukaryota</taxon>
        <taxon>Fungi</taxon>
        <taxon>Dikarya</taxon>
        <taxon>Ascomycota</taxon>
        <taxon>Pezizomycotina</taxon>
        <taxon>Sordariomycetes</taxon>
        <taxon>Sordariomycetidae</taxon>
        <taxon>Sordariales</taxon>
        <taxon>Chaetomiaceae</taxon>
        <taxon>Chaetomium</taxon>
    </lineage>
</organism>
<name>A0AAE0H8J1_9PEZI</name>
<evidence type="ECO:0000256" key="1">
    <source>
        <dbReference type="SAM" id="MobiDB-lite"/>
    </source>
</evidence>
<keyword evidence="3" id="KW-1185">Reference proteome</keyword>
<comment type="caution">
    <text evidence="2">The sequence shown here is derived from an EMBL/GenBank/DDBJ whole genome shotgun (WGS) entry which is preliminary data.</text>
</comment>
<feature type="compositionally biased region" description="Basic and acidic residues" evidence="1">
    <location>
        <begin position="171"/>
        <end position="181"/>
    </location>
</feature>
<dbReference type="GeneID" id="87843831"/>